<dbReference type="EMBL" id="DF237141">
    <property type="protein sequence ID" value="GAQ84513.1"/>
    <property type="molecule type" value="Genomic_DNA"/>
</dbReference>
<accession>A0A1Y1I208</accession>
<sequence>MGRLSKVALVFSLFALICALVGSASSSSGPVFARLTLPEPSLVNSFLMNNATDWTNPLFGLEDSRPLQVIKCLPKLEKMKHTFGPAYEFYQVQAPETACNFPPPLETVVRHNHVAFFEYWASFIAFHASSAIAVFFTAVIVGSPSSLGNLIDGRWNAIPPEEVSAPDLEAPASETLQGRVGSDAIEDPVQDLEQGPEIQGRLKSVSSPAFATHAAMEEIFPKTTVERVGPVALPDPSQGLNQFLQEMDASLSLELCVTPKMSFYVGFPDNCGRLGDPYGGVEASVKTGPSKSKSFFIAWLKEVVYLHLYLAGFCFVLLSIAGNVALALVILGVYRSDQLMEVASALRAELIEEKDRFEAEMKRGNQSNAR</sequence>
<feature type="signal peptide" evidence="3">
    <location>
        <begin position="1"/>
        <end position="26"/>
    </location>
</feature>
<keyword evidence="5" id="KW-1185">Reference proteome</keyword>
<evidence type="ECO:0000256" key="1">
    <source>
        <dbReference type="SAM" id="Coils"/>
    </source>
</evidence>
<evidence type="ECO:0000256" key="3">
    <source>
        <dbReference type="SAM" id="SignalP"/>
    </source>
</evidence>
<keyword evidence="3" id="KW-0732">Signal</keyword>
<gene>
    <name evidence="4" type="ORF">KFL_001920130</name>
</gene>
<proteinExistence type="predicted"/>
<keyword evidence="1" id="KW-0175">Coiled coil</keyword>
<dbReference type="Proteomes" id="UP000054558">
    <property type="component" value="Unassembled WGS sequence"/>
</dbReference>
<feature type="transmembrane region" description="Helical" evidence="2">
    <location>
        <begin position="308"/>
        <end position="334"/>
    </location>
</feature>
<organism evidence="4 5">
    <name type="scientific">Klebsormidium nitens</name>
    <name type="common">Green alga</name>
    <name type="synonym">Ulothrix nitens</name>
    <dbReference type="NCBI Taxonomy" id="105231"/>
    <lineage>
        <taxon>Eukaryota</taxon>
        <taxon>Viridiplantae</taxon>
        <taxon>Streptophyta</taxon>
        <taxon>Klebsormidiophyceae</taxon>
        <taxon>Klebsormidiales</taxon>
        <taxon>Klebsormidiaceae</taxon>
        <taxon>Klebsormidium</taxon>
    </lineage>
</organism>
<dbReference type="AlphaFoldDB" id="A0A1Y1I208"/>
<keyword evidence="2" id="KW-1133">Transmembrane helix</keyword>
<evidence type="ECO:0000313" key="5">
    <source>
        <dbReference type="Proteomes" id="UP000054558"/>
    </source>
</evidence>
<feature type="transmembrane region" description="Helical" evidence="2">
    <location>
        <begin position="119"/>
        <end position="141"/>
    </location>
</feature>
<keyword evidence="2" id="KW-0472">Membrane</keyword>
<name>A0A1Y1I208_KLENI</name>
<feature type="chain" id="PRO_5012349817" evidence="3">
    <location>
        <begin position="27"/>
        <end position="370"/>
    </location>
</feature>
<evidence type="ECO:0000256" key="2">
    <source>
        <dbReference type="SAM" id="Phobius"/>
    </source>
</evidence>
<keyword evidence="2" id="KW-0812">Transmembrane</keyword>
<evidence type="ECO:0000313" key="4">
    <source>
        <dbReference type="EMBL" id="GAQ84513.1"/>
    </source>
</evidence>
<feature type="coiled-coil region" evidence="1">
    <location>
        <begin position="340"/>
        <end position="367"/>
    </location>
</feature>
<reference evidence="4 5" key="1">
    <citation type="journal article" date="2014" name="Nat. Commun.">
        <title>Klebsormidium flaccidum genome reveals primary factors for plant terrestrial adaptation.</title>
        <authorList>
            <person name="Hori K."/>
            <person name="Maruyama F."/>
            <person name="Fujisawa T."/>
            <person name="Togashi T."/>
            <person name="Yamamoto N."/>
            <person name="Seo M."/>
            <person name="Sato S."/>
            <person name="Yamada T."/>
            <person name="Mori H."/>
            <person name="Tajima N."/>
            <person name="Moriyama T."/>
            <person name="Ikeuchi M."/>
            <person name="Watanabe M."/>
            <person name="Wada H."/>
            <person name="Kobayashi K."/>
            <person name="Saito M."/>
            <person name="Masuda T."/>
            <person name="Sasaki-Sekimoto Y."/>
            <person name="Mashiguchi K."/>
            <person name="Awai K."/>
            <person name="Shimojima M."/>
            <person name="Masuda S."/>
            <person name="Iwai M."/>
            <person name="Nobusawa T."/>
            <person name="Narise T."/>
            <person name="Kondo S."/>
            <person name="Saito H."/>
            <person name="Sato R."/>
            <person name="Murakawa M."/>
            <person name="Ihara Y."/>
            <person name="Oshima-Yamada Y."/>
            <person name="Ohtaka K."/>
            <person name="Satoh M."/>
            <person name="Sonobe K."/>
            <person name="Ishii M."/>
            <person name="Ohtani R."/>
            <person name="Kanamori-Sato M."/>
            <person name="Honoki R."/>
            <person name="Miyazaki D."/>
            <person name="Mochizuki H."/>
            <person name="Umetsu J."/>
            <person name="Higashi K."/>
            <person name="Shibata D."/>
            <person name="Kamiya Y."/>
            <person name="Sato N."/>
            <person name="Nakamura Y."/>
            <person name="Tabata S."/>
            <person name="Ida S."/>
            <person name="Kurokawa K."/>
            <person name="Ohta H."/>
        </authorList>
    </citation>
    <scope>NUCLEOTIDE SEQUENCE [LARGE SCALE GENOMIC DNA]</scope>
    <source>
        <strain evidence="4 5">NIES-2285</strain>
    </source>
</reference>
<protein>
    <submittedName>
        <fullName evidence="4">Uncharacterized protein</fullName>
    </submittedName>
</protein>